<feature type="domain" description="Transposase DDE" evidence="1">
    <location>
        <begin position="18"/>
        <end position="128"/>
    </location>
</feature>
<dbReference type="PANTHER" id="PTHR34631">
    <property type="match status" value="1"/>
</dbReference>
<name>A0A0F8ZJN7_9ZZZZ</name>
<accession>A0A0F8ZJN7</accession>
<protein>
    <recommendedName>
        <fullName evidence="1">Transposase DDE domain-containing protein</fullName>
    </recommendedName>
</protein>
<dbReference type="InterPro" id="IPR053172">
    <property type="entry name" value="Tn903_transposase"/>
</dbReference>
<dbReference type="AlphaFoldDB" id="A0A0F8ZJN7"/>
<proteinExistence type="predicted"/>
<evidence type="ECO:0000259" key="1">
    <source>
        <dbReference type="Pfam" id="PF13737"/>
    </source>
</evidence>
<dbReference type="PANTHER" id="PTHR34631:SF3">
    <property type="entry name" value="ISSOD12 TRANSPOSASE TNPA_ISSOD12"/>
    <property type="match status" value="1"/>
</dbReference>
<comment type="caution">
    <text evidence="2">The sequence shown here is derived from an EMBL/GenBank/DDBJ whole genome shotgun (WGS) entry which is preliminary data.</text>
</comment>
<reference evidence="2" key="1">
    <citation type="journal article" date="2015" name="Nature">
        <title>Complex archaea that bridge the gap between prokaryotes and eukaryotes.</title>
        <authorList>
            <person name="Spang A."/>
            <person name="Saw J.H."/>
            <person name="Jorgensen S.L."/>
            <person name="Zaremba-Niedzwiedzka K."/>
            <person name="Martijn J."/>
            <person name="Lind A.E."/>
            <person name="van Eijk R."/>
            <person name="Schleper C."/>
            <person name="Guy L."/>
            <person name="Ettema T.J."/>
        </authorList>
    </citation>
    <scope>NUCLEOTIDE SEQUENCE</scope>
</reference>
<organism evidence="2">
    <name type="scientific">marine sediment metagenome</name>
    <dbReference type="NCBI Taxonomy" id="412755"/>
    <lineage>
        <taxon>unclassified sequences</taxon>
        <taxon>metagenomes</taxon>
        <taxon>ecological metagenomes</taxon>
    </lineage>
</organism>
<dbReference type="EMBL" id="LAZR01059993">
    <property type="protein sequence ID" value="KKK66624.1"/>
    <property type="molecule type" value="Genomic_DNA"/>
</dbReference>
<dbReference type="Pfam" id="PF13737">
    <property type="entry name" value="DDE_Tnp_1_5"/>
    <property type="match status" value="1"/>
</dbReference>
<gene>
    <name evidence="2" type="ORF">LCGC14_2962240</name>
</gene>
<sequence>MKNSYQNGNWKQYNKSLINRGSITFWVSEDSLKKWRAKKDQKHFGRPCFYSDEAILTALTIRFIYHLPLRAMEGFLSSLFCLLNLPLLSPSYTQVCRRAKKIQLPPRLKSRKVTDIVFDASGLKIFGEGE</sequence>
<dbReference type="InterPro" id="IPR025668">
    <property type="entry name" value="Tnp_DDE_dom"/>
</dbReference>
<evidence type="ECO:0000313" key="2">
    <source>
        <dbReference type="EMBL" id="KKK66624.1"/>
    </source>
</evidence>